<evidence type="ECO:0000256" key="7">
    <source>
        <dbReference type="SAM" id="MobiDB-lite"/>
    </source>
</evidence>
<feature type="transmembrane region" description="Helical" evidence="8">
    <location>
        <begin position="123"/>
        <end position="144"/>
    </location>
</feature>
<dbReference type="InterPro" id="IPR036259">
    <property type="entry name" value="MFS_trans_sf"/>
</dbReference>
<keyword evidence="3" id="KW-1003">Cell membrane</keyword>
<evidence type="ECO:0000256" key="2">
    <source>
        <dbReference type="ARBA" id="ARBA00022448"/>
    </source>
</evidence>
<keyword evidence="2" id="KW-0813">Transport</keyword>
<feature type="transmembrane region" description="Helical" evidence="8">
    <location>
        <begin position="150"/>
        <end position="168"/>
    </location>
</feature>
<feature type="transmembrane region" description="Helical" evidence="8">
    <location>
        <begin position="221"/>
        <end position="247"/>
    </location>
</feature>
<dbReference type="PANTHER" id="PTHR23517">
    <property type="entry name" value="RESISTANCE PROTEIN MDTM, PUTATIVE-RELATED-RELATED"/>
    <property type="match status" value="1"/>
</dbReference>
<reference evidence="11" key="1">
    <citation type="submission" date="2016-10" db="EMBL/GenBank/DDBJ databases">
        <authorList>
            <person name="Varghese N."/>
            <person name="Submissions S."/>
        </authorList>
    </citation>
    <scope>NUCLEOTIDE SEQUENCE [LARGE SCALE GENOMIC DNA]</scope>
    <source>
        <strain evidence="11">KPR-1</strain>
    </source>
</reference>
<sequence length="301" mass="31876">MLITVVITMAAEAAIGLLLLLHLQRGFGLELMEIAYVFLPGAIAMSVLPPYMHRIVVTLGRRLVLIAGSVASAAFAVGLAFAPNPWWIAGLWVLSAVAWSAVLPVQQAIIAEAAGRAHLGRGLSLYEAATLAGAFVGSLAAGMLYETGSWRIACLVSAVVIASGVLIIPRAVAKLDLPDKPPAAPMTNVAKDTPPPSRDNPAPQAPRGREHKTRRKLLSDLAWHAGIYLPAMLLALAFIPTVTLPWLIGQDSTPLPSSSDGLSLASIAPGALRVWTIIFVIDVIWTAYDVAFRAAPQHSRE</sequence>
<dbReference type="RefSeq" id="WP_261977109.1">
    <property type="nucleotide sequence ID" value="NZ_FNQV01000018.1"/>
</dbReference>
<dbReference type="Pfam" id="PF07690">
    <property type="entry name" value="MFS_1"/>
    <property type="match status" value="1"/>
</dbReference>
<keyword evidence="4 8" id="KW-0812">Transmembrane</keyword>
<feature type="transmembrane region" description="Helical" evidence="8">
    <location>
        <begin position="87"/>
        <end position="111"/>
    </location>
</feature>
<feature type="region of interest" description="Disordered" evidence="7">
    <location>
        <begin position="183"/>
        <end position="213"/>
    </location>
</feature>
<dbReference type="Proteomes" id="UP000199288">
    <property type="component" value="Unassembled WGS sequence"/>
</dbReference>
<dbReference type="EMBL" id="FNQV01000018">
    <property type="protein sequence ID" value="SEA73932.1"/>
    <property type="molecule type" value="Genomic_DNA"/>
</dbReference>
<proteinExistence type="predicted"/>
<comment type="subcellular location">
    <subcellularLocation>
        <location evidence="1">Cell membrane</location>
        <topology evidence="1">Multi-pass membrane protein</topology>
    </subcellularLocation>
</comment>
<evidence type="ECO:0000256" key="4">
    <source>
        <dbReference type="ARBA" id="ARBA00022692"/>
    </source>
</evidence>
<accession>A0A1H4DNZ7</accession>
<dbReference type="Gene3D" id="1.20.1250.20">
    <property type="entry name" value="MFS general substrate transporter like domains"/>
    <property type="match status" value="1"/>
</dbReference>
<dbReference type="InterPro" id="IPR020846">
    <property type="entry name" value="MFS_dom"/>
</dbReference>
<evidence type="ECO:0000256" key="8">
    <source>
        <dbReference type="SAM" id="Phobius"/>
    </source>
</evidence>
<evidence type="ECO:0000256" key="3">
    <source>
        <dbReference type="ARBA" id="ARBA00022475"/>
    </source>
</evidence>
<feature type="transmembrane region" description="Helical" evidence="8">
    <location>
        <begin position="63"/>
        <end position="81"/>
    </location>
</feature>
<dbReference type="GO" id="GO:0022857">
    <property type="term" value="F:transmembrane transporter activity"/>
    <property type="evidence" value="ECO:0007669"/>
    <property type="project" value="InterPro"/>
</dbReference>
<evidence type="ECO:0000256" key="6">
    <source>
        <dbReference type="ARBA" id="ARBA00023136"/>
    </source>
</evidence>
<feature type="domain" description="Major facilitator superfamily (MFS) profile" evidence="9">
    <location>
        <begin position="1"/>
        <end position="301"/>
    </location>
</feature>
<evidence type="ECO:0000256" key="1">
    <source>
        <dbReference type="ARBA" id="ARBA00004651"/>
    </source>
</evidence>
<dbReference type="GO" id="GO:0005886">
    <property type="term" value="C:plasma membrane"/>
    <property type="evidence" value="ECO:0007669"/>
    <property type="project" value="UniProtKB-SubCell"/>
</dbReference>
<keyword evidence="5 8" id="KW-1133">Transmembrane helix</keyword>
<name>A0A1H4DNZ7_9ACTO</name>
<organism evidence="10 11">
    <name type="scientific">Bowdeniella nasicola</name>
    <dbReference type="NCBI Taxonomy" id="208480"/>
    <lineage>
        <taxon>Bacteria</taxon>
        <taxon>Bacillati</taxon>
        <taxon>Actinomycetota</taxon>
        <taxon>Actinomycetes</taxon>
        <taxon>Actinomycetales</taxon>
        <taxon>Actinomycetaceae</taxon>
        <taxon>Bowdeniella</taxon>
    </lineage>
</organism>
<feature type="transmembrane region" description="Helical" evidence="8">
    <location>
        <begin position="267"/>
        <end position="288"/>
    </location>
</feature>
<dbReference type="SUPFAM" id="SSF103473">
    <property type="entry name" value="MFS general substrate transporter"/>
    <property type="match status" value="1"/>
</dbReference>
<evidence type="ECO:0000313" key="11">
    <source>
        <dbReference type="Proteomes" id="UP000199288"/>
    </source>
</evidence>
<dbReference type="AlphaFoldDB" id="A0A1H4DNZ7"/>
<dbReference type="PROSITE" id="PS50850">
    <property type="entry name" value="MFS"/>
    <property type="match status" value="1"/>
</dbReference>
<evidence type="ECO:0000259" key="9">
    <source>
        <dbReference type="PROSITE" id="PS50850"/>
    </source>
</evidence>
<evidence type="ECO:0000256" key="5">
    <source>
        <dbReference type="ARBA" id="ARBA00022989"/>
    </source>
</evidence>
<evidence type="ECO:0000313" key="10">
    <source>
        <dbReference type="EMBL" id="SEA73932.1"/>
    </source>
</evidence>
<feature type="transmembrane region" description="Helical" evidence="8">
    <location>
        <begin position="29"/>
        <end position="51"/>
    </location>
</feature>
<keyword evidence="6 8" id="KW-0472">Membrane</keyword>
<protein>
    <submittedName>
        <fullName evidence="10">Major Facilitator Superfamily protein</fullName>
    </submittedName>
</protein>
<dbReference type="InterPro" id="IPR011701">
    <property type="entry name" value="MFS"/>
</dbReference>
<keyword evidence="11" id="KW-1185">Reference proteome</keyword>
<gene>
    <name evidence="10" type="ORF">SAMN02910418_02294</name>
</gene>
<dbReference type="InterPro" id="IPR050171">
    <property type="entry name" value="MFS_Transporters"/>
</dbReference>